<dbReference type="InterPro" id="IPR004360">
    <property type="entry name" value="Glyas_Fos-R_dOase_dom"/>
</dbReference>
<comment type="caution">
    <text evidence="2">The sequence shown here is derived from an EMBL/GenBank/DDBJ whole genome shotgun (WGS) entry which is preliminary data.</text>
</comment>
<dbReference type="InterPro" id="IPR037523">
    <property type="entry name" value="VOC_core"/>
</dbReference>
<dbReference type="Pfam" id="PF00903">
    <property type="entry name" value="Glyoxalase"/>
    <property type="match status" value="1"/>
</dbReference>
<accession>A0A926QJQ0</accession>
<dbReference type="RefSeq" id="WP_188174682.1">
    <property type="nucleotide sequence ID" value="NZ_JACVVD010000003.1"/>
</dbReference>
<name>A0A926QJQ0_9BACL</name>
<feature type="domain" description="VOC" evidence="1">
    <location>
        <begin position="7"/>
        <end position="128"/>
    </location>
</feature>
<evidence type="ECO:0000313" key="2">
    <source>
        <dbReference type="EMBL" id="MBD0380938.1"/>
    </source>
</evidence>
<reference evidence="2" key="1">
    <citation type="submission" date="2020-09" db="EMBL/GenBank/DDBJ databases">
        <title>Draft Genome Sequence of Paenibacillus sp. WST5.</title>
        <authorList>
            <person name="Bao Z."/>
        </authorList>
    </citation>
    <scope>NUCLEOTIDE SEQUENCE</scope>
    <source>
        <strain evidence="2">WST5</strain>
    </source>
</reference>
<evidence type="ECO:0000259" key="1">
    <source>
        <dbReference type="PROSITE" id="PS51819"/>
    </source>
</evidence>
<evidence type="ECO:0000313" key="3">
    <source>
        <dbReference type="Proteomes" id="UP000650466"/>
    </source>
</evidence>
<dbReference type="PROSITE" id="PS51819">
    <property type="entry name" value="VOC"/>
    <property type="match status" value="1"/>
</dbReference>
<dbReference type="Proteomes" id="UP000650466">
    <property type="component" value="Unassembled WGS sequence"/>
</dbReference>
<organism evidence="2 3">
    <name type="scientific">Paenibacillus sedimenti</name>
    <dbReference type="NCBI Taxonomy" id="2770274"/>
    <lineage>
        <taxon>Bacteria</taxon>
        <taxon>Bacillati</taxon>
        <taxon>Bacillota</taxon>
        <taxon>Bacilli</taxon>
        <taxon>Bacillales</taxon>
        <taxon>Paenibacillaceae</taxon>
        <taxon>Paenibacillus</taxon>
    </lineage>
</organism>
<protein>
    <submittedName>
        <fullName evidence="2">VOC family protein</fullName>
    </submittedName>
</protein>
<dbReference type="CDD" id="cd06587">
    <property type="entry name" value="VOC"/>
    <property type="match status" value="1"/>
</dbReference>
<gene>
    <name evidence="2" type="ORF">ICC18_12480</name>
</gene>
<dbReference type="AlphaFoldDB" id="A0A926QJQ0"/>
<dbReference type="SUPFAM" id="SSF54593">
    <property type="entry name" value="Glyoxalase/Bleomycin resistance protein/Dihydroxybiphenyl dioxygenase"/>
    <property type="match status" value="1"/>
</dbReference>
<dbReference type="EMBL" id="JACVVD010000003">
    <property type="protein sequence ID" value="MBD0380938.1"/>
    <property type="molecule type" value="Genomic_DNA"/>
</dbReference>
<proteinExistence type="predicted"/>
<sequence length="140" mass="16082">MPSRLQRVGTIYLPVTNPKRSAEWFCTNLEAELDYIDEGNNHAIISLAHQSFILIQSEPGILANFQTINDGLMFPFTFEVNGESELVQLHKELKDKGVLVEEIEDRGHPGRNFIIIDPDGNRYDVWSELSTEFKEKYNIN</sequence>
<keyword evidence="3" id="KW-1185">Reference proteome</keyword>
<dbReference type="Gene3D" id="3.10.180.10">
    <property type="entry name" value="2,3-Dihydroxybiphenyl 1,2-Dioxygenase, domain 1"/>
    <property type="match status" value="1"/>
</dbReference>
<dbReference type="InterPro" id="IPR029068">
    <property type="entry name" value="Glyas_Bleomycin-R_OHBP_Dase"/>
</dbReference>